<protein>
    <recommendedName>
        <fullName evidence="4">YcxB family protein</fullName>
    </recommendedName>
</protein>
<evidence type="ECO:0000313" key="3">
    <source>
        <dbReference type="Proteomes" id="UP001528040"/>
    </source>
</evidence>
<feature type="transmembrane region" description="Helical" evidence="1">
    <location>
        <begin position="36"/>
        <end position="56"/>
    </location>
</feature>
<evidence type="ECO:0008006" key="4">
    <source>
        <dbReference type="Google" id="ProtNLM"/>
    </source>
</evidence>
<dbReference type="RefSeq" id="WP_271055155.1">
    <property type="nucleotide sequence ID" value="NZ_JAQIIO010000010.1"/>
</dbReference>
<comment type="caution">
    <text evidence="2">The sequence shown here is derived from an EMBL/GenBank/DDBJ whole genome shotgun (WGS) entry which is preliminary data.</text>
</comment>
<keyword evidence="1" id="KW-0472">Membrane</keyword>
<accession>A0ABT4W4R2</accession>
<keyword evidence="1" id="KW-1133">Transmembrane helix</keyword>
<keyword evidence="3" id="KW-1185">Reference proteome</keyword>
<evidence type="ECO:0000313" key="2">
    <source>
        <dbReference type="EMBL" id="MDA5095450.1"/>
    </source>
</evidence>
<reference evidence="2 3" key="1">
    <citation type="submission" date="2023-01" db="EMBL/GenBank/DDBJ databases">
        <authorList>
            <person name="Yoon J.-W."/>
        </authorList>
    </citation>
    <scope>NUCLEOTIDE SEQUENCE [LARGE SCALE GENOMIC DNA]</scope>
    <source>
        <strain evidence="2 3">KMU-50</strain>
    </source>
</reference>
<dbReference type="Proteomes" id="UP001528040">
    <property type="component" value="Unassembled WGS sequence"/>
</dbReference>
<name>A0ABT4W4R2_9RHOB</name>
<proteinExistence type="predicted"/>
<dbReference type="EMBL" id="JAQIIO010000010">
    <property type="protein sequence ID" value="MDA5095450.1"/>
    <property type="molecule type" value="Genomic_DNA"/>
</dbReference>
<organism evidence="2 3">
    <name type="scientific">Aliiroseovarius salicola</name>
    <dbReference type="NCBI Taxonomy" id="3009082"/>
    <lineage>
        <taxon>Bacteria</taxon>
        <taxon>Pseudomonadati</taxon>
        <taxon>Pseudomonadota</taxon>
        <taxon>Alphaproteobacteria</taxon>
        <taxon>Rhodobacterales</taxon>
        <taxon>Paracoccaceae</taxon>
        <taxon>Aliiroseovarius</taxon>
    </lineage>
</organism>
<keyword evidence="1" id="KW-0812">Transmembrane</keyword>
<feature type="transmembrane region" description="Helical" evidence="1">
    <location>
        <begin position="68"/>
        <end position="85"/>
    </location>
</feature>
<evidence type="ECO:0000256" key="1">
    <source>
        <dbReference type="SAM" id="Phobius"/>
    </source>
</evidence>
<gene>
    <name evidence="2" type="ORF">O2N63_15280</name>
</gene>
<sequence length="176" mass="19919">MSYEFTYELTDTQSLRAARIAQRIVLRYHYPIKFHLVGILFQTFIASGAVAIGYILRELIFDDTILPVWQIVISIAIGSIIIWGWQRITAVTMIRNIKHMPSMRGQMNVAVNSHGIKSCRGGKMVKAPWHTIDDFLQTKECVVLLSGGQPISIPKSIIEDEAKFVDDVTAWMKPAK</sequence>